<evidence type="ECO:0000259" key="6">
    <source>
        <dbReference type="Pfam" id="PF03738"/>
    </source>
</evidence>
<evidence type="ECO:0000256" key="5">
    <source>
        <dbReference type="ARBA" id="ARBA00022842"/>
    </source>
</evidence>
<organism evidence="7 8">
    <name type="scientific">Rhizocola hellebori</name>
    <dbReference type="NCBI Taxonomy" id="1392758"/>
    <lineage>
        <taxon>Bacteria</taxon>
        <taxon>Bacillati</taxon>
        <taxon>Actinomycetota</taxon>
        <taxon>Actinomycetes</taxon>
        <taxon>Micromonosporales</taxon>
        <taxon>Micromonosporaceae</taxon>
        <taxon>Rhizocola</taxon>
    </lineage>
</organism>
<proteinExistence type="predicted"/>
<keyword evidence="4" id="KW-0067">ATP-binding</keyword>
<name>A0A8J3VJQ1_9ACTN</name>
<evidence type="ECO:0000256" key="4">
    <source>
        <dbReference type="ARBA" id="ARBA00022840"/>
    </source>
</evidence>
<dbReference type="RefSeq" id="WP_203912476.1">
    <property type="nucleotide sequence ID" value="NZ_BONY01000054.1"/>
</dbReference>
<keyword evidence="2" id="KW-0479">Metal-binding</keyword>
<dbReference type="GO" id="GO:0005524">
    <property type="term" value="F:ATP binding"/>
    <property type="evidence" value="ECO:0007669"/>
    <property type="project" value="UniProtKB-KW"/>
</dbReference>
<evidence type="ECO:0000313" key="7">
    <source>
        <dbReference type="EMBL" id="GIH08727.1"/>
    </source>
</evidence>
<dbReference type="Pfam" id="PF03738">
    <property type="entry name" value="GSP_synth"/>
    <property type="match status" value="1"/>
</dbReference>
<dbReference type="GO" id="GO:0046872">
    <property type="term" value="F:metal ion binding"/>
    <property type="evidence" value="ECO:0007669"/>
    <property type="project" value="UniProtKB-KW"/>
</dbReference>
<dbReference type="EMBL" id="BONY01000054">
    <property type="protein sequence ID" value="GIH08727.1"/>
    <property type="molecule type" value="Genomic_DNA"/>
</dbReference>
<sequence>MRRLAVTPRPGWRETVRSQGMLHSDTTLDDGQTLPYWDESACYEFSVDEVLALEEQTDQLHGMCLAAAEHVVSANRFADFGIPGWAAEAVSRSWREKPPSIYGRFDLWYDGTSAPKLLEYNADTPTSLLEAGIIQWFWLTDTRPGTDQWNSIHEKLVAAWERQAPGFAPGPVHFAWSNLEETFEDLMTVGYLADTAHQAGLDVRVVPMLDIAWDGRHFRDSAGDPITTIFKLYPWEWMLAEPYGKVALEPGTPTHWLEPPWKLLLSNKALLAILWELFEGHELLLPAYLDGPRGLAEYVAKPLLGREGANVRIVTPDGEMHTEGIYGAEGWCFQEFRALPSFDGQRVVLGSWVIDGEAAGLGIRESTSLITDHHARFIPHYLVP</sequence>
<comment type="caution">
    <text evidence="7">The sequence shown here is derived from an EMBL/GenBank/DDBJ whole genome shotgun (WGS) entry which is preliminary data.</text>
</comment>
<dbReference type="InterPro" id="IPR016185">
    <property type="entry name" value="PreATP-grasp_dom_sf"/>
</dbReference>
<evidence type="ECO:0000313" key="8">
    <source>
        <dbReference type="Proteomes" id="UP000612899"/>
    </source>
</evidence>
<gene>
    <name evidence="7" type="ORF">Rhe02_67940</name>
</gene>
<evidence type="ECO:0000256" key="2">
    <source>
        <dbReference type="ARBA" id="ARBA00022723"/>
    </source>
</evidence>
<dbReference type="AlphaFoldDB" id="A0A8J3VJQ1"/>
<keyword evidence="1" id="KW-0436">Ligase</keyword>
<dbReference type="GO" id="GO:0016874">
    <property type="term" value="F:ligase activity"/>
    <property type="evidence" value="ECO:0007669"/>
    <property type="project" value="UniProtKB-KW"/>
</dbReference>
<dbReference type="Proteomes" id="UP000612899">
    <property type="component" value="Unassembled WGS sequence"/>
</dbReference>
<feature type="domain" description="Glutathionylspermidine synthase pre-ATP-grasp-like" evidence="6">
    <location>
        <begin position="12"/>
        <end position="381"/>
    </location>
</feature>
<dbReference type="InterPro" id="IPR005494">
    <property type="entry name" value="GSPS_pre-ATP-grasp-like_dom"/>
</dbReference>
<dbReference type="Gene3D" id="3.30.1490.330">
    <property type="match status" value="1"/>
</dbReference>
<reference evidence="7" key="1">
    <citation type="submission" date="2021-01" db="EMBL/GenBank/DDBJ databases">
        <title>Whole genome shotgun sequence of Rhizocola hellebori NBRC 109834.</title>
        <authorList>
            <person name="Komaki H."/>
            <person name="Tamura T."/>
        </authorList>
    </citation>
    <scope>NUCLEOTIDE SEQUENCE</scope>
    <source>
        <strain evidence="7">NBRC 109834</strain>
    </source>
</reference>
<keyword evidence="3" id="KW-0547">Nucleotide-binding</keyword>
<keyword evidence="8" id="KW-1185">Reference proteome</keyword>
<evidence type="ECO:0000256" key="3">
    <source>
        <dbReference type="ARBA" id="ARBA00022741"/>
    </source>
</evidence>
<evidence type="ECO:0000256" key="1">
    <source>
        <dbReference type="ARBA" id="ARBA00022598"/>
    </source>
</evidence>
<keyword evidence="5" id="KW-0460">Magnesium</keyword>
<protein>
    <submittedName>
        <fullName evidence="7">Putative glutathionylspermidine synthase</fullName>
    </submittedName>
</protein>
<dbReference type="SUPFAM" id="SSF56059">
    <property type="entry name" value="Glutathione synthetase ATP-binding domain-like"/>
    <property type="match status" value="1"/>
</dbReference>
<dbReference type="SUPFAM" id="SSF52440">
    <property type="entry name" value="PreATP-grasp domain"/>
    <property type="match status" value="1"/>
</dbReference>
<accession>A0A8J3VJQ1</accession>